<evidence type="ECO:0000256" key="3">
    <source>
        <dbReference type="ARBA" id="ARBA00023014"/>
    </source>
</evidence>
<dbReference type="InterPro" id="IPR029039">
    <property type="entry name" value="Flavoprotein-like_sf"/>
</dbReference>
<protein>
    <submittedName>
        <fullName evidence="5">EFR1 family ferrodoxin</fullName>
    </submittedName>
</protein>
<dbReference type="InterPro" id="IPR047964">
    <property type="entry name" value="EFR1-like"/>
</dbReference>
<evidence type="ECO:0000259" key="4">
    <source>
        <dbReference type="PROSITE" id="PS51379"/>
    </source>
</evidence>
<dbReference type="PROSITE" id="PS00198">
    <property type="entry name" value="4FE4S_FER_1"/>
    <property type="match status" value="1"/>
</dbReference>
<evidence type="ECO:0000256" key="1">
    <source>
        <dbReference type="ARBA" id="ARBA00022723"/>
    </source>
</evidence>
<dbReference type="Gene3D" id="3.40.50.360">
    <property type="match status" value="1"/>
</dbReference>
<dbReference type="RefSeq" id="WP_349227558.1">
    <property type="nucleotide sequence ID" value="NZ_JBBNOP010000007.1"/>
</dbReference>
<dbReference type="Gene3D" id="3.30.70.20">
    <property type="match status" value="1"/>
</dbReference>
<sequence>MIFYFSGTGNSQLVALQMAERLGDTAVSLNRLIKQGETGSFGSERALAFVAPTYSWRIPRVMERWIEGAEFSGCKDAYFVLTCEGSAGNAAKYARRLCKRVGISFRGLAEVAMPGNYLALGPTPNADECRAIVEEARPRIDRLADLVGEGKPFPEKPVTLKGRLESGPVNPLFYRFYVHDAGFASSEACTSCGKCAARCPLGNVELVGGRPSWKGNCTHCMACIAGCPVEAIEYKTVSNGRHRHYIMDDALCWEDAEAPR</sequence>
<keyword evidence="6" id="KW-1185">Reference proteome</keyword>
<dbReference type="PROSITE" id="PS51379">
    <property type="entry name" value="4FE4S_FER_2"/>
    <property type="match status" value="2"/>
</dbReference>
<keyword evidence="2" id="KW-0408">Iron</keyword>
<dbReference type="Pfam" id="PF13187">
    <property type="entry name" value="Fer4_9"/>
    <property type="match status" value="1"/>
</dbReference>
<organism evidence="5 6">
    <name type="scientific">Raoultibacter massiliensis</name>
    <dbReference type="NCBI Taxonomy" id="1852371"/>
    <lineage>
        <taxon>Bacteria</taxon>
        <taxon>Bacillati</taxon>
        <taxon>Actinomycetota</taxon>
        <taxon>Coriobacteriia</taxon>
        <taxon>Eggerthellales</taxon>
        <taxon>Eggerthellaceae</taxon>
        <taxon>Raoultibacter</taxon>
    </lineage>
</organism>
<dbReference type="InterPro" id="IPR017896">
    <property type="entry name" value="4Fe4S_Fe-S-bd"/>
</dbReference>
<evidence type="ECO:0000256" key="2">
    <source>
        <dbReference type="ARBA" id="ARBA00023004"/>
    </source>
</evidence>
<dbReference type="SUPFAM" id="SSF52218">
    <property type="entry name" value="Flavoproteins"/>
    <property type="match status" value="1"/>
</dbReference>
<dbReference type="EMBL" id="JBBNOP010000007">
    <property type="protein sequence ID" value="MEQ3363255.1"/>
    <property type="molecule type" value="Genomic_DNA"/>
</dbReference>
<evidence type="ECO:0000313" key="5">
    <source>
        <dbReference type="EMBL" id="MEQ3363255.1"/>
    </source>
</evidence>
<gene>
    <name evidence="5" type="ORF">AAA083_09750</name>
</gene>
<dbReference type="SUPFAM" id="SSF54862">
    <property type="entry name" value="4Fe-4S ferredoxins"/>
    <property type="match status" value="1"/>
</dbReference>
<evidence type="ECO:0000313" key="6">
    <source>
        <dbReference type="Proteomes" id="UP001487305"/>
    </source>
</evidence>
<feature type="domain" description="4Fe-4S ferredoxin-type" evidence="4">
    <location>
        <begin position="180"/>
        <end position="208"/>
    </location>
</feature>
<keyword evidence="1" id="KW-0479">Metal-binding</keyword>
<name>A0ABV1JDU7_9ACTN</name>
<accession>A0ABV1JDU7</accession>
<feature type="domain" description="4Fe-4S ferredoxin-type" evidence="4">
    <location>
        <begin position="209"/>
        <end position="237"/>
    </location>
</feature>
<dbReference type="Proteomes" id="UP001487305">
    <property type="component" value="Unassembled WGS sequence"/>
</dbReference>
<keyword evidence="3" id="KW-0411">Iron-sulfur</keyword>
<comment type="caution">
    <text evidence="5">The sequence shown here is derived from an EMBL/GenBank/DDBJ whole genome shotgun (WGS) entry which is preliminary data.</text>
</comment>
<proteinExistence type="predicted"/>
<dbReference type="InterPro" id="IPR017900">
    <property type="entry name" value="4Fe4S_Fe_S_CS"/>
</dbReference>
<dbReference type="NCBIfam" id="NF038196">
    <property type="entry name" value="ferrodoxin_EFR1"/>
    <property type="match status" value="1"/>
</dbReference>
<reference evidence="5 6" key="1">
    <citation type="submission" date="2024-04" db="EMBL/GenBank/DDBJ databases">
        <title>Human intestinal bacterial collection.</title>
        <authorList>
            <person name="Pauvert C."/>
            <person name="Hitch T.C.A."/>
            <person name="Clavel T."/>
        </authorList>
    </citation>
    <scope>NUCLEOTIDE SEQUENCE [LARGE SCALE GENOMIC DNA]</scope>
    <source>
        <strain evidence="5 6">CLA-KB-H42</strain>
    </source>
</reference>